<reference evidence="1 2" key="1">
    <citation type="journal article" date="2021" name="Hortic Res">
        <title>Chromosome-scale assembly of the Dendrobium chrysotoxum genome enhances the understanding of orchid evolution.</title>
        <authorList>
            <person name="Zhang Y."/>
            <person name="Zhang G.Q."/>
            <person name="Zhang D."/>
            <person name="Liu X.D."/>
            <person name="Xu X.Y."/>
            <person name="Sun W.H."/>
            <person name="Yu X."/>
            <person name="Zhu X."/>
            <person name="Wang Z.W."/>
            <person name="Zhao X."/>
            <person name="Zhong W.Y."/>
            <person name="Chen H."/>
            <person name="Yin W.L."/>
            <person name="Huang T."/>
            <person name="Niu S.C."/>
            <person name="Liu Z.J."/>
        </authorList>
    </citation>
    <scope>NUCLEOTIDE SEQUENCE [LARGE SCALE GENOMIC DNA]</scope>
    <source>
        <strain evidence="1">Lindl</strain>
    </source>
</reference>
<dbReference type="Proteomes" id="UP000775213">
    <property type="component" value="Unassembled WGS sequence"/>
</dbReference>
<proteinExistence type="predicted"/>
<accession>A0AAV7H9H5</accession>
<dbReference type="AlphaFoldDB" id="A0AAV7H9H5"/>
<evidence type="ECO:0000313" key="2">
    <source>
        <dbReference type="Proteomes" id="UP000775213"/>
    </source>
</evidence>
<protein>
    <submittedName>
        <fullName evidence="1">Uncharacterized protein</fullName>
    </submittedName>
</protein>
<sequence>MNISKRYHWISKLFVYGCLVDNLRSRVTSSRVFLDYRLVESSEPLSWLAFVVTTVLQTCLVGRHLRSRVTSSKLFLAPKVEGLLLIGEKSLLEGGGEIINPRRKIFNHGESNREHRFGRLEEMMKKLIEMKSKTPLVVLMANPNHNLIEIPLAEFKGKEIGLEEFEEESFFHQEPPPGDPVRCRSGFSDVGTIRRKFYDGGGKMADHYVRRFRQREWAIIEGEGRKPPPRASIKDGIGFLDGGIIGREFHGGGGGVADHYGRSFGQGEWATQGGGGQVEPCGSGHVRRVKERWDYHPRYIGEIWKDYNNRYTGGGRKVVPSNV</sequence>
<name>A0AAV7H9H5_DENCH</name>
<keyword evidence="2" id="KW-1185">Reference proteome</keyword>
<gene>
    <name evidence="1" type="ORF">IEQ34_005319</name>
</gene>
<dbReference type="EMBL" id="JAGFBR010000006">
    <property type="protein sequence ID" value="KAH0465216.1"/>
    <property type="molecule type" value="Genomic_DNA"/>
</dbReference>
<comment type="caution">
    <text evidence="1">The sequence shown here is derived from an EMBL/GenBank/DDBJ whole genome shotgun (WGS) entry which is preliminary data.</text>
</comment>
<organism evidence="1 2">
    <name type="scientific">Dendrobium chrysotoxum</name>
    <name type="common">Orchid</name>
    <dbReference type="NCBI Taxonomy" id="161865"/>
    <lineage>
        <taxon>Eukaryota</taxon>
        <taxon>Viridiplantae</taxon>
        <taxon>Streptophyta</taxon>
        <taxon>Embryophyta</taxon>
        <taxon>Tracheophyta</taxon>
        <taxon>Spermatophyta</taxon>
        <taxon>Magnoliopsida</taxon>
        <taxon>Liliopsida</taxon>
        <taxon>Asparagales</taxon>
        <taxon>Orchidaceae</taxon>
        <taxon>Epidendroideae</taxon>
        <taxon>Malaxideae</taxon>
        <taxon>Dendrobiinae</taxon>
        <taxon>Dendrobium</taxon>
    </lineage>
</organism>
<evidence type="ECO:0000313" key="1">
    <source>
        <dbReference type="EMBL" id="KAH0465216.1"/>
    </source>
</evidence>